<dbReference type="Pfam" id="PF03392">
    <property type="entry name" value="OS-D"/>
    <property type="match status" value="1"/>
</dbReference>
<name>A0A8J2QJS7_9NEOP</name>
<feature type="signal peptide" evidence="1">
    <location>
        <begin position="1"/>
        <end position="15"/>
    </location>
</feature>
<keyword evidence="1" id="KW-0732">Signal</keyword>
<reference evidence="2" key="1">
    <citation type="submission" date="2021-09" db="EMBL/GenBank/DDBJ databases">
        <authorList>
            <person name="Martin H S."/>
        </authorList>
    </citation>
    <scope>NUCLEOTIDE SEQUENCE</scope>
</reference>
<dbReference type="AlphaFoldDB" id="A0A8J2QJS7"/>
<dbReference type="PANTHER" id="PTHR11257">
    <property type="entry name" value="CHEMOSENSORY PROTEIN-RELATED"/>
    <property type="match status" value="1"/>
</dbReference>
<dbReference type="Proteomes" id="UP000789524">
    <property type="component" value="Unassembled WGS sequence"/>
</dbReference>
<dbReference type="EMBL" id="CAKASE010000050">
    <property type="protein sequence ID" value="CAG9563970.1"/>
    <property type="molecule type" value="Genomic_DNA"/>
</dbReference>
<gene>
    <name evidence="2" type="ORF">DCHRY22_LOCUS5034</name>
</gene>
<accession>A0A8J2QJS7</accession>
<dbReference type="SUPFAM" id="SSF100910">
    <property type="entry name" value="Chemosensory protein Csp2"/>
    <property type="match status" value="1"/>
</dbReference>
<protein>
    <submittedName>
        <fullName evidence="2">(African queen) hypothetical protein</fullName>
    </submittedName>
</protein>
<dbReference type="OrthoDB" id="7182126at2759"/>
<comment type="caution">
    <text evidence="2">The sequence shown here is derived from an EMBL/GenBank/DDBJ whole genome shotgun (WGS) entry which is preliminary data.</text>
</comment>
<evidence type="ECO:0000313" key="2">
    <source>
        <dbReference type="EMBL" id="CAG9563970.1"/>
    </source>
</evidence>
<dbReference type="Gene3D" id="1.10.2080.10">
    <property type="entry name" value="Insect odorant-binding protein A10/Ejaculatory bulb-specific protein 3"/>
    <property type="match status" value="1"/>
</dbReference>
<proteinExistence type="predicted"/>
<sequence length="126" mass="14636">MKIVILLSLLSLVVANDHFYYNLIPLEITALAKNPKQIFEFIDCLLDKGPCNDVFEGYRAVALEAVQQACKRCTADQKRFGNIFLAILRKLLPDEYHSFRYKYDPKNKHFDALEAELSKYKYLPCL</sequence>
<keyword evidence="3" id="KW-1185">Reference proteome</keyword>
<dbReference type="PANTHER" id="PTHR11257:SF13">
    <property type="entry name" value="GEO07322P1"/>
    <property type="match status" value="1"/>
</dbReference>
<dbReference type="InterPro" id="IPR005055">
    <property type="entry name" value="A10/PebIII"/>
</dbReference>
<evidence type="ECO:0000256" key="1">
    <source>
        <dbReference type="SAM" id="SignalP"/>
    </source>
</evidence>
<evidence type="ECO:0000313" key="3">
    <source>
        <dbReference type="Proteomes" id="UP000789524"/>
    </source>
</evidence>
<organism evidence="2 3">
    <name type="scientific">Danaus chrysippus</name>
    <name type="common">African queen</name>
    <dbReference type="NCBI Taxonomy" id="151541"/>
    <lineage>
        <taxon>Eukaryota</taxon>
        <taxon>Metazoa</taxon>
        <taxon>Ecdysozoa</taxon>
        <taxon>Arthropoda</taxon>
        <taxon>Hexapoda</taxon>
        <taxon>Insecta</taxon>
        <taxon>Pterygota</taxon>
        <taxon>Neoptera</taxon>
        <taxon>Endopterygota</taxon>
        <taxon>Lepidoptera</taxon>
        <taxon>Glossata</taxon>
        <taxon>Ditrysia</taxon>
        <taxon>Papilionoidea</taxon>
        <taxon>Nymphalidae</taxon>
        <taxon>Danainae</taxon>
        <taxon>Danaini</taxon>
        <taxon>Danaina</taxon>
        <taxon>Danaus</taxon>
        <taxon>Anosia</taxon>
    </lineage>
</organism>
<feature type="chain" id="PRO_5035159100" evidence="1">
    <location>
        <begin position="16"/>
        <end position="126"/>
    </location>
</feature>
<dbReference type="InterPro" id="IPR036682">
    <property type="entry name" value="OS_D_A10/PebIII_sf"/>
</dbReference>